<evidence type="ECO:0000313" key="2">
    <source>
        <dbReference type="Proteomes" id="UP000823941"/>
    </source>
</evidence>
<dbReference type="Proteomes" id="UP000823941">
    <property type="component" value="Chromosome 18"/>
</dbReference>
<evidence type="ECO:0000313" key="1">
    <source>
        <dbReference type="EMBL" id="KAG7301962.1"/>
    </source>
</evidence>
<reference evidence="1 2" key="1">
    <citation type="submission" date="2021-06" db="EMBL/GenBank/DDBJ databases">
        <title>A haploid diamondback moth (Plutella xylostella L.) genome assembly resolves 31 chromosomes and identifies a diamide resistance mutation.</title>
        <authorList>
            <person name="Ward C.M."/>
            <person name="Perry K.D."/>
            <person name="Baker G."/>
            <person name="Powis K."/>
            <person name="Heckel D.G."/>
            <person name="Baxter S.W."/>
        </authorList>
    </citation>
    <scope>NUCLEOTIDE SEQUENCE [LARGE SCALE GENOMIC DNA]</scope>
    <source>
        <strain evidence="1 2">LV</strain>
        <tissue evidence="1">Single pupa</tissue>
    </source>
</reference>
<keyword evidence="2" id="KW-1185">Reference proteome</keyword>
<protein>
    <recommendedName>
        <fullName evidence="3">Centromere protein M</fullName>
    </recommendedName>
</protein>
<evidence type="ECO:0008006" key="3">
    <source>
        <dbReference type="Google" id="ProtNLM"/>
    </source>
</evidence>
<accession>A0ABQ7Q9P6</accession>
<sequence length="181" mass="20480">MSTIESEDLVVAPWVGPTCCKNCYSFVVLSFNYDMIDKISSALTEAHSKGSHRWKLILLRANNLEKLVRMMRRTENVALDFIIIALDTTKVFVLEWAKQVLLQVHPDLRRRRVILVNGSGLPVYSMAIEAEELLSLQDDFNLDMVSANVFNNEDATYLAQRLLKYFEVSVGAATGIPNLNI</sequence>
<name>A0ABQ7Q9P6_PLUXY</name>
<dbReference type="Gene3D" id="3.40.50.300">
    <property type="entry name" value="P-loop containing nucleotide triphosphate hydrolases"/>
    <property type="match status" value="1"/>
</dbReference>
<dbReference type="EMBL" id="JAHIBW010000018">
    <property type="protein sequence ID" value="KAG7301962.1"/>
    <property type="molecule type" value="Genomic_DNA"/>
</dbReference>
<comment type="caution">
    <text evidence="1">The sequence shown here is derived from an EMBL/GenBank/DDBJ whole genome shotgun (WGS) entry which is preliminary data.</text>
</comment>
<dbReference type="InterPro" id="IPR027417">
    <property type="entry name" value="P-loop_NTPase"/>
</dbReference>
<organism evidence="1 2">
    <name type="scientific">Plutella xylostella</name>
    <name type="common">Diamondback moth</name>
    <name type="synonym">Plutella maculipennis</name>
    <dbReference type="NCBI Taxonomy" id="51655"/>
    <lineage>
        <taxon>Eukaryota</taxon>
        <taxon>Metazoa</taxon>
        <taxon>Ecdysozoa</taxon>
        <taxon>Arthropoda</taxon>
        <taxon>Hexapoda</taxon>
        <taxon>Insecta</taxon>
        <taxon>Pterygota</taxon>
        <taxon>Neoptera</taxon>
        <taxon>Endopterygota</taxon>
        <taxon>Lepidoptera</taxon>
        <taxon>Glossata</taxon>
        <taxon>Ditrysia</taxon>
        <taxon>Yponomeutoidea</taxon>
        <taxon>Plutellidae</taxon>
        <taxon>Plutella</taxon>
    </lineage>
</organism>
<proteinExistence type="predicted"/>
<gene>
    <name evidence="1" type="ORF">JYU34_013406</name>
</gene>